<name>A0A6H5FV05_9HEMI</name>
<dbReference type="GO" id="GO:0006508">
    <property type="term" value="P:proteolysis"/>
    <property type="evidence" value="ECO:0007669"/>
    <property type="project" value="UniProtKB-KW"/>
</dbReference>
<dbReference type="GO" id="GO:0005737">
    <property type="term" value="C:cytoplasm"/>
    <property type="evidence" value="ECO:0007669"/>
    <property type="project" value="InterPro"/>
</dbReference>
<dbReference type="InterPro" id="IPR000819">
    <property type="entry name" value="Peptidase_M17_C"/>
</dbReference>
<dbReference type="PANTHER" id="PTHR11963">
    <property type="entry name" value="LEUCINE AMINOPEPTIDASE-RELATED"/>
    <property type="match status" value="1"/>
</dbReference>
<dbReference type="InterPro" id="IPR011356">
    <property type="entry name" value="Leucine_aapep/pepB"/>
</dbReference>
<reference evidence="8 9" key="1">
    <citation type="submission" date="2020-02" db="EMBL/GenBank/DDBJ databases">
        <authorList>
            <person name="Ferguson B K."/>
        </authorList>
    </citation>
    <scope>NUCLEOTIDE SEQUENCE [LARGE SCALE GENOMIC DNA]</scope>
</reference>
<evidence type="ECO:0000256" key="4">
    <source>
        <dbReference type="ARBA" id="ARBA00022801"/>
    </source>
</evidence>
<keyword evidence="9" id="KW-1185">Reference proteome</keyword>
<proteinExistence type="inferred from homology"/>
<evidence type="ECO:0000256" key="5">
    <source>
        <dbReference type="SAM" id="MobiDB-lite"/>
    </source>
</evidence>
<dbReference type="PRINTS" id="PR00481">
    <property type="entry name" value="LAMNOPPTDASE"/>
</dbReference>
<dbReference type="GO" id="GO:0070006">
    <property type="term" value="F:metalloaminopeptidase activity"/>
    <property type="evidence" value="ECO:0007669"/>
    <property type="project" value="InterPro"/>
</dbReference>
<keyword evidence="3" id="KW-0645">Protease</keyword>
<dbReference type="Proteomes" id="UP000479000">
    <property type="component" value="Unassembled WGS sequence"/>
</dbReference>
<gene>
    <name evidence="7" type="ORF">NTEN_LOCUS129</name>
    <name evidence="8" type="ORF">NTEN_LOCUS134</name>
</gene>
<dbReference type="OrthoDB" id="412814at2759"/>
<comment type="similarity">
    <text evidence="1">Belongs to the peptidase M17 family.</text>
</comment>
<dbReference type="AlphaFoldDB" id="A0A6H5FV05"/>
<keyword evidence="4" id="KW-0378">Hydrolase</keyword>
<evidence type="ECO:0000313" key="7">
    <source>
        <dbReference type="EMBL" id="CAA9993142.1"/>
    </source>
</evidence>
<accession>A0A6H5FV05</accession>
<protein>
    <recommendedName>
        <fullName evidence="6">Cytosol aminopeptidase domain-containing protein</fullName>
    </recommendedName>
</protein>
<evidence type="ECO:0000259" key="6">
    <source>
        <dbReference type="Pfam" id="PF00883"/>
    </source>
</evidence>
<evidence type="ECO:0000313" key="9">
    <source>
        <dbReference type="Proteomes" id="UP000479000"/>
    </source>
</evidence>
<dbReference type="EMBL" id="CADCXU010000201">
    <property type="protein sequence ID" value="CAA9993147.1"/>
    <property type="molecule type" value="Genomic_DNA"/>
</dbReference>
<evidence type="ECO:0000313" key="8">
    <source>
        <dbReference type="EMBL" id="CAA9993147.1"/>
    </source>
</evidence>
<dbReference type="Pfam" id="PF00883">
    <property type="entry name" value="Peptidase_M17"/>
    <property type="match status" value="1"/>
</dbReference>
<evidence type="ECO:0000256" key="1">
    <source>
        <dbReference type="ARBA" id="ARBA00009528"/>
    </source>
</evidence>
<evidence type="ECO:0000256" key="2">
    <source>
        <dbReference type="ARBA" id="ARBA00022438"/>
    </source>
</evidence>
<feature type="region of interest" description="Disordered" evidence="5">
    <location>
        <begin position="196"/>
        <end position="231"/>
    </location>
</feature>
<dbReference type="PANTHER" id="PTHR11963:SF23">
    <property type="entry name" value="CYTOSOL AMINOPEPTIDASE"/>
    <property type="match status" value="1"/>
</dbReference>
<dbReference type="EMBL" id="CADCXU010000200">
    <property type="protein sequence ID" value="CAA9993142.1"/>
    <property type="molecule type" value="Genomic_DNA"/>
</dbReference>
<dbReference type="SUPFAM" id="SSF53187">
    <property type="entry name" value="Zn-dependent exopeptidases"/>
    <property type="match status" value="1"/>
</dbReference>
<keyword evidence="2" id="KW-0031">Aminopeptidase</keyword>
<evidence type="ECO:0000256" key="3">
    <source>
        <dbReference type="ARBA" id="ARBA00022670"/>
    </source>
</evidence>
<sequence>MGDGAFRPYLHKKACPRTAGMRQMTPPAKDVFSRKADDCIRRKVMGDDRLMGEKGMELQRPASLKGLIPLFENMISGSAIHPGDVVLSMDDRTILVEDTDNEGRVAMADALVYSNRFNPSLVVSVATLTLYKWGCGSPWTNPFDVTNWLGGGWWHPNSASEKSATAAQLMPPPAAQPIPQHRLALPYTHNRPVTSERFVQPQPLHRLHTTGKLQQKQPTSRKSRQIKTSIL</sequence>
<dbReference type="Gene3D" id="3.40.630.10">
    <property type="entry name" value="Zn peptidases"/>
    <property type="match status" value="1"/>
</dbReference>
<dbReference type="GO" id="GO:0030145">
    <property type="term" value="F:manganese ion binding"/>
    <property type="evidence" value="ECO:0007669"/>
    <property type="project" value="InterPro"/>
</dbReference>
<organism evidence="8 9">
    <name type="scientific">Nesidiocoris tenuis</name>
    <dbReference type="NCBI Taxonomy" id="355587"/>
    <lineage>
        <taxon>Eukaryota</taxon>
        <taxon>Metazoa</taxon>
        <taxon>Ecdysozoa</taxon>
        <taxon>Arthropoda</taxon>
        <taxon>Hexapoda</taxon>
        <taxon>Insecta</taxon>
        <taxon>Pterygota</taxon>
        <taxon>Neoptera</taxon>
        <taxon>Paraneoptera</taxon>
        <taxon>Hemiptera</taxon>
        <taxon>Heteroptera</taxon>
        <taxon>Panheteroptera</taxon>
        <taxon>Cimicomorpha</taxon>
        <taxon>Miridae</taxon>
        <taxon>Dicyphina</taxon>
        <taxon>Nesidiocoris</taxon>
    </lineage>
</organism>
<feature type="domain" description="Cytosol aminopeptidase" evidence="6">
    <location>
        <begin position="57"/>
        <end position="129"/>
    </location>
</feature>